<feature type="compositionally biased region" description="Basic and acidic residues" evidence="1">
    <location>
        <begin position="1"/>
        <end position="16"/>
    </location>
</feature>
<name>A0A834KQN0_VESVU</name>
<gene>
    <name evidence="2" type="ORF">HZH66_002943</name>
</gene>
<keyword evidence="3" id="KW-1185">Reference proteome</keyword>
<reference evidence="2" key="1">
    <citation type="journal article" date="2020" name="G3 (Bethesda)">
        <title>High-Quality Assemblies for Three Invasive Social Wasps from the &lt;i&gt;Vespula&lt;/i&gt; Genus.</title>
        <authorList>
            <person name="Harrop T.W.R."/>
            <person name="Guhlin J."/>
            <person name="McLaughlin G.M."/>
            <person name="Permina E."/>
            <person name="Stockwell P."/>
            <person name="Gilligan J."/>
            <person name="Le Lec M.F."/>
            <person name="Gruber M.A.M."/>
            <person name="Quinn O."/>
            <person name="Lovegrove M."/>
            <person name="Duncan E.J."/>
            <person name="Remnant E.J."/>
            <person name="Van Eeckhoven J."/>
            <person name="Graham B."/>
            <person name="Knapp R.A."/>
            <person name="Langford K.W."/>
            <person name="Kronenberg Z."/>
            <person name="Press M.O."/>
            <person name="Eacker S.M."/>
            <person name="Wilson-Rankin E.E."/>
            <person name="Purcell J."/>
            <person name="Lester P.J."/>
            <person name="Dearden P.K."/>
        </authorList>
    </citation>
    <scope>NUCLEOTIDE SEQUENCE</scope>
    <source>
        <strain evidence="2">Marl-1</strain>
    </source>
</reference>
<protein>
    <submittedName>
        <fullName evidence="2">Uncharacterized protein</fullName>
    </submittedName>
</protein>
<dbReference type="EMBL" id="JACSEA010000002">
    <property type="protein sequence ID" value="KAF7408406.1"/>
    <property type="molecule type" value="Genomic_DNA"/>
</dbReference>
<dbReference type="Proteomes" id="UP000614350">
    <property type="component" value="Unassembled WGS sequence"/>
</dbReference>
<comment type="caution">
    <text evidence="2">The sequence shown here is derived from an EMBL/GenBank/DDBJ whole genome shotgun (WGS) entry which is preliminary data.</text>
</comment>
<feature type="region of interest" description="Disordered" evidence="1">
    <location>
        <begin position="1"/>
        <end position="30"/>
    </location>
</feature>
<evidence type="ECO:0000256" key="1">
    <source>
        <dbReference type="SAM" id="MobiDB-lite"/>
    </source>
</evidence>
<sequence>MYEENDKKKDKDETFKARVNAKNATERDNRSVSRTPCSVVIALLNPRNPGALELSSVVFSPNCKNSRDCETMTTVTGKEVVGGPLREGVATNEENQTNWTNRNGTETRFLGFHRGFFYERFQSEPPDAFESVVRYISRFSFPLSDLGGYRSIHDLSTCNYDARKGRLRYYAALIDSEGFTGRTYGDDDVI</sequence>
<organism evidence="2 3">
    <name type="scientific">Vespula vulgaris</name>
    <name type="common">Yellow jacket</name>
    <name type="synonym">Wasp</name>
    <dbReference type="NCBI Taxonomy" id="7454"/>
    <lineage>
        <taxon>Eukaryota</taxon>
        <taxon>Metazoa</taxon>
        <taxon>Ecdysozoa</taxon>
        <taxon>Arthropoda</taxon>
        <taxon>Hexapoda</taxon>
        <taxon>Insecta</taxon>
        <taxon>Pterygota</taxon>
        <taxon>Neoptera</taxon>
        <taxon>Endopterygota</taxon>
        <taxon>Hymenoptera</taxon>
        <taxon>Apocrita</taxon>
        <taxon>Aculeata</taxon>
        <taxon>Vespoidea</taxon>
        <taxon>Vespidae</taxon>
        <taxon>Vespinae</taxon>
        <taxon>Vespula</taxon>
    </lineage>
</organism>
<proteinExistence type="predicted"/>
<evidence type="ECO:0000313" key="3">
    <source>
        <dbReference type="Proteomes" id="UP000614350"/>
    </source>
</evidence>
<evidence type="ECO:0000313" key="2">
    <source>
        <dbReference type="EMBL" id="KAF7408406.1"/>
    </source>
</evidence>
<dbReference type="AlphaFoldDB" id="A0A834KQN0"/>
<accession>A0A834KQN0</accession>